<feature type="transmembrane region" description="Helical" evidence="9">
    <location>
        <begin position="53"/>
        <end position="70"/>
    </location>
</feature>
<dbReference type="GO" id="GO:0005886">
    <property type="term" value="C:plasma membrane"/>
    <property type="evidence" value="ECO:0007669"/>
    <property type="project" value="UniProtKB-SubCell"/>
</dbReference>
<evidence type="ECO:0000256" key="9">
    <source>
        <dbReference type="SAM" id="Phobius"/>
    </source>
</evidence>
<evidence type="ECO:0000256" key="4">
    <source>
        <dbReference type="ARBA" id="ARBA00022597"/>
    </source>
</evidence>
<evidence type="ECO:0000256" key="6">
    <source>
        <dbReference type="ARBA" id="ARBA00022989"/>
    </source>
</evidence>
<dbReference type="FunFam" id="1.20.1250.20:FF:000218">
    <property type="entry name" value="facilitated trehalose transporter Tret1"/>
    <property type="match status" value="2"/>
</dbReference>
<dbReference type="GeneID" id="113494819"/>
<dbReference type="PRINTS" id="PR00171">
    <property type="entry name" value="SUGRTRNSPORT"/>
</dbReference>
<feature type="transmembrane region" description="Helical" evidence="9">
    <location>
        <begin position="165"/>
        <end position="186"/>
    </location>
</feature>
<dbReference type="OrthoDB" id="8120565at2759"/>
<feature type="domain" description="Major facilitator superfamily (MFS) profile" evidence="10">
    <location>
        <begin position="11"/>
        <end position="729"/>
    </location>
</feature>
<evidence type="ECO:0000256" key="3">
    <source>
        <dbReference type="ARBA" id="ARBA00022475"/>
    </source>
</evidence>
<feature type="transmembrane region" description="Helical" evidence="9">
    <location>
        <begin position="635"/>
        <end position="662"/>
    </location>
</feature>
<dbReference type="InterPro" id="IPR011701">
    <property type="entry name" value="MFS"/>
</dbReference>
<dbReference type="PANTHER" id="PTHR48021:SF1">
    <property type="entry name" value="GH07001P-RELATED"/>
    <property type="match status" value="1"/>
</dbReference>
<dbReference type="InParanoid" id="A0A7E5VLF6"/>
<feature type="transmembrane region" description="Helical" evidence="9">
    <location>
        <begin position="107"/>
        <end position="128"/>
    </location>
</feature>
<dbReference type="KEGG" id="tnl:113494819"/>
<name>A0A7E5VLF6_TRINI</name>
<evidence type="ECO:0000313" key="12">
    <source>
        <dbReference type="RefSeq" id="XP_026729105.1"/>
    </source>
</evidence>
<dbReference type="InterPro" id="IPR003663">
    <property type="entry name" value="Sugar/inositol_transpt"/>
</dbReference>
<dbReference type="PROSITE" id="PS00216">
    <property type="entry name" value="SUGAR_TRANSPORT_1"/>
    <property type="match status" value="1"/>
</dbReference>
<sequence length="742" mass="82145">MYMNKRKQFLSVACVYMGQMIVGYSMGWTAPVIPKLQNPEETPLEEVLTDPEAALVGSIFFVGTTIGPYISGYVSNVLGRKICLFSAGLMTLISLLMLALAKTVAVIYVGRVFGGMGTSVIFIMSLVYVGEVASTNIRGILLTLVGLSGSIGTLLVYSYGPFVSYAATSWLPFSVIAVYMALLYFIPESPVFQVMIGKRDEAVANLKALGRDDDINAILALSSEKEKKNNLSLFTDMYRIKSNRKALFILITLNILQQMSGYFSMIFFATTIFDLSGSSMESHIATIILGVTQLVSSSAAPFFIENVGRRPLLLMSTAVSTVSLTTLGTYFYLYETSHPVADKLTWLSLTSLIVYSLVYSIVNLGIGFLIDKIGRKSCIILSFLPHFVTIFLGIFASEVWFLFAARAFDGIGNCLIITTVPTYVSEIASKECRGALGSVFQITCAIGILVIYGIGPFMSYHYLNYVILTITVLIAIPIWFIPETPYFLYSKGRVEETIKVLTYLRGSEALAHEELKEYSRRPKMSKREIFQDKTTLKTLGKVLFLGSFMELIGFNAVMFYMQTVLQSTQTSVKEEIASVVNGFIQLIACCSTILLTDKFGRKPLLVTTLIGIAVGMFGLGVFFKLQEDEYQICGFLNFLPLLSMMLVIFCFSAGIGSLFWTLVAELFDGPARAIGMSSSISIAFLFVFLTTKYFVNITNLIGTPITYWVFSVNCLITCVFIIFFIPETKGKSFAEIQRELEK</sequence>
<feature type="transmembrane region" description="Helical" evidence="9">
    <location>
        <begin position="460"/>
        <end position="481"/>
    </location>
</feature>
<dbReference type="Proteomes" id="UP000322000">
    <property type="component" value="Chromosome 6"/>
</dbReference>
<keyword evidence="7 9" id="KW-0472">Membrane</keyword>
<proteinExistence type="predicted"/>
<feature type="transmembrane region" description="Helical" evidence="9">
    <location>
        <begin position="603"/>
        <end position="623"/>
    </location>
</feature>
<gene>
    <name evidence="12" type="primary">LOC113494819</name>
</gene>
<evidence type="ECO:0000256" key="7">
    <source>
        <dbReference type="ARBA" id="ARBA00023136"/>
    </source>
</evidence>
<dbReference type="GO" id="GO:0022857">
    <property type="term" value="F:transmembrane transporter activity"/>
    <property type="evidence" value="ECO:0007669"/>
    <property type="project" value="InterPro"/>
</dbReference>
<feature type="transmembrane region" description="Helical" evidence="9">
    <location>
        <begin position="436"/>
        <end position="454"/>
    </location>
</feature>
<feature type="transmembrane region" description="Helical" evidence="9">
    <location>
        <begin position="674"/>
        <end position="695"/>
    </location>
</feature>
<evidence type="ECO:0000256" key="8">
    <source>
        <dbReference type="ARBA" id="ARBA00023180"/>
    </source>
</evidence>
<feature type="transmembrane region" description="Helical" evidence="9">
    <location>
        <begin position="311"/>
        <end position="334"/>
    </location>
</feature>
<evidence type="ECO:0000313" key="11">
    <source>
        <dbReference type="Proteomes" id="UP000322000"/>
    </source>
</evidence>
<feature type="transmembrane region" description="Helical" evidence="9">
    <location>
        <begin position="707"/>
        <end position="725"/>
    </location>
</feature>
<keyword evidence="4" id="KW-0762">Sugar transport</keyword>
<feature type="transmembrane region" description="Helical" evidence="9">
    <location>
        <begin position="403"/>
        <end position="424"/>
    </location>
</feature>
<organism evidence="11 12">
    <name type="scientific">Trichoplusia ni</name>
    <name type="common">Cabbage looper</name>
    <dbReference type="NCBI Taxonomy" id="7111"/>
    <lineage>
        <taxon>Eukaryota</taxon>
        <taxon>Metazoa</taxon>
        <taxon>Ecdysozoa</taxon>
        <taxon>Arthropoda</taxon>
        <taxon>Hexapoda</taxon>
        <taxon>Insecta</taxon>
        <taxon>Pterygota</taxon>
        <taxon>Neoptera</taxon>
        <taxon>Endopterygota</taxon>
        <taxon>Lepidoptera</taxon>
        <taxon>Glossata</taxon>
        <taxon>Ditrysia</taxon>
        <taxon>Noctuoidea</taxon>
        <taxon>Noctuidae</taxon>
        <taxon>Plusiinae</taxon>
        <taxon>Trichoplusia</taxon>
    </lineage>
</organism>
<keyword evidence="3" id="KW-1003">Cell membrane</keyword>
<feature type="transmembrane region" description="Helical" evidence="9">
    <location>
        <begin position="377"/>
        <end position="397"/>
    </location>
</feature>
<keyword evidence="5 9" id="KW-0812">Transmembrane</keyword>
<comment type="subcellular location">
    <subcellularLocation>
        <location evidence="1">Cell membrane</location>
        <topology evidence="1">Multi-pass membrane protein</topology>
    </subcellularLocation>
</comment>
<feature type="transmembrane region" description="Helical" evidence="9">
    <location>
        <begin position="284"/>
        <end position="304"/>
    </location>
</feature>
<keyword evidence="6 9" id="KW-1133">Transmembrane helix</keyword>
<dbReference type="Gene3D" id="1.20.1250.20">
    <property type="entry name" value="MFS general substrate transporter like domains"/>
    <property type="match status" value="2"/>
</dbReference>
<dbReference type="PROSITE" id="PS50850">
    <property type="entry name" value="MFS"/>
    <property type="match status" value="1"/>
</dbReference>
<keyword evidence="11" id="KW-1185">Reference proteome</keyword>
<dbReference type="InterPro" id="IPR036259">
    <property type="entry name" value="MFS_trans_sf"/>
</dbReference>
<dbReference type="InterPro" id="IPR005828">
    <property type="entry name" value="MFS_sugar_transport-like"/>
</dbReference>
<evidence type="ECO:0000256" key="1">
    <source>
        <dbReference type="ARBA" id="ARBA00004651"/>
    </source>
</evidence>
<keyword evidence="8" id="KW-0325">Glycoprotein</keyword>
<feature type="transmembrane region" description="Helical" evidence="9">
    <location>
        <begin position="12"/>
        <end position="33"/>
    </location>
</feature>
<protein>
    <submittedName>
        <fullName evidence="12">Facilitated trehalose transporter Tret1-like isoform X1</fullName>
    </submittedName>
</protein>
<feature type="transmembrane region" description="Helical" evidence="9">
    <location>
        <begin position="247"/>
        <end position="272"/>
    </location>
</feature>
<dbReference type="Pfam" id="PF00083">
    <property type="entry name" value="Sugar_tr"/>
    <property type="match status" value="1"/>
</dbReference>
<feature type="transmembrane region" description="Helical" evidence="9">
    <location>
        <begin position="346"/>
        <end position="370"/>
    </location>
</feature>
<dbReference type="PANTHER" id="PTHR48021">
    <property type="match status" value="1"/>
</dbReference>
<reference evidence="12" key="1">
    <citation type="submission" date="2025-08" db="UniProtKB">
        <authorList>
            <consortium name="RefSeq"/>
        </authorList>
    </citation>
    <scope>IDENTIFICATION</scope>
</reference>
<feature type="transmembrane region" description="Helical" evidence="9">
    <location>
        <begin position="140"/>
        <end position="159"/>
    </location>
</feature>
<feature type="transmembrane region" description="Helical" evidence="9">
    <location>
        <begin position="576"/>
        <end position="596"/>
    </location>
</feature>
<dbReference type="InterPro" id="IPR005829">
    <property type="entry name" value="Sugar_transporter_CS"/>
</dbReference>
<dbReference type="InterPro" id="IPR020846">
    <property type="entry name" value="MFS_dom"/>
</dbReference>
<evidence type="ECO:0000256" key="5">
    <source>
        <dbReference type="ARBA" id="ARBA00022692"/>
    </source>
</evidence>
<accession>A0A7E5VLF6</accession>
<dbReference type="SUPFAM" id="SSF103473">
    <property type="entry name" value="MFS general substrate transporter"/>
    <property type="match status" value="2"/>
</dbReference>
<dbReference type="InterPro" id="IPR050549">
    <property type="entry name" value="MFS_Trehalose_Transporter"/>
</dbReference>
<feature type="transmembrane region" description="Helical" evidence="9">
    <location>
        <begin position="542"/>
        <end position="561"/>
    </location>
</feature>
<keyword evidence="2" id="KW-0813">Transport</keyword>
<evidence type="ECO:0000259" key="10">
    <source>
        <dbReference type="PROSITE" id="PS50850"/>
    </source>
</evidence>
<dbReference type="AlphaFoldDB" id="A0A7E5VLF6"/>
<feature type="transmembrane region" description="Helical" evidence="9">
    <location>
        <begin position="82"/>
        <end position="101"/>
    </location>
</feature>
<dbReference type="Pfam" id="PF07690">
    <property type="entry name" value="MFS_1"/>
    <property type="match status" value="1"/>
</dbReference>
<evidence type="ECO:0000256" key="2">
    <source>
        <dbReference type="ARBA" id="ARBA00022448"/>
    </source>
</evidence>
<dbReference type="RefSeq" id="XP_026729105.1">
    <property type="nucleotide sequence ID" value="XM_026873304.1"/>
</dbReference>